<accession>A0A0D0NML6</accession>
<dbReference type="STRING" id="1123501.Wenmar_01914"/>
<feature type="transmembrane region" description="Helical" evidence="7">
    <location>
        <begin position="198"/>
        <end position="218"/>
    </location>
</feature>
<feature type="transmembrane region" description="Helical" evidence="7">
    <location>
        <begin position="370"/>
        <end position="390"/>
    </location>
</feature>
<keyword evidence="6 7" id="KW-0472">Membrane</keyword>
<dbReference type="PATRIC" id="fig|1123501.6.peg.2009"/>
<dbReference type="InterPro" id="IPR003370">
    <property type="entry name" value="Chromate_transpt"/>
</dbReference>
<evidence type="ECO:0000256" key="5">
    <source>
        <dbReference type="ARBA" id="ARBA00022989"/>
    </source>
</evidence>
<dbReference type="GO" id="GO:0015109">
    <property type="term" value="F:chromate transmembrane transporter activity"/>
    <property type="evidence" value="ECO:0007669"/>
    <property type="project" value="InterPro"/>
</dbReference>
<evidence type="ECO:0000256" key="3">
    <source>
        <dbReference type="ARBA" id="ARBA00022475"/>
    </source>
</evidence>
<feature type="transmembrane region" description="Helical" evidence="7">
    <location>
        <begin position="115"/>
        <end position="135"/>
    </location>
</feature>
<dbReference type="RefSeq" id="WP_018303684.1">
    <property type="nucleotide sequence ID" value="NZ_KB902299.1"/>
</dbReference>
<dbReference type="InterPro" id="IPR014047">
    <property type="entry name" value="Chr_Tranpt_l_chain"/>
</dbReference>
<organism evidence="8 9">
    <name type="scientific">Wenxinia marina DSM 24838</name>
    <dbReference type="NCBI Taxonomy" id="1123501"/>
    <lineage>
        <taxon>Bacteria</taxon>
        <taxon>Pseudomonadati</taxon>
        <taxon>Pseudomonadota</taxon>
        <taxon>Alphaproteobacteria</taxon>
        <taxon>Rhodobacterales</taxon>
        <taxon>Roseobacteraceae</taxon>
        <taxon>Wenxinia</taxon>
    </lineage>
</organism>
<dbReference type="PIRSF" id="PIRSF004810">
    <property type="entry name" value="ChrA"/>
    <property type="match status" value="1"/>
</dbReference>
<evidence type="ECO:0000256" key="7">
    <source>
        <dbReference type="SAM" id="Phobius"/>
    </source>
</evidence>
<evidence type="ECO:0000313" key="8">
    <source>
        <dbReference type="EMBL" id="KIQ69550.1"/>
    </source>
</evidence>
<evidence type="ECO:0000256" key="4">
    <source>
        <dbReference type="ARBA" id="ARBA00022692"/>
    </source>
</evidence>
<dbReference type="GO" id="GO:0005886">
    <property type="term" value="C:plasma membrane"/>
    <property type="evidence" value="ECO:0007669"/>
    <property type="project" value="UniProtKB-SubCell"/>
</dbReference>
<sequence length="413" mass="42096">MADPTATPPPLAELTRVFGRIGCVSFGGPAAQMALMHHELVERRAWLGEAQYLRGLGFCMLLPGPEAMQLATYAGWRLRGVPGGLIAGGLFVLPGALVILVLALLYGAYGTLPGVQAAFLGVKAAVLVIVAEAVLRIGRRALGRCEAALIAVLSLVALSVFGLPFPLVIAVAGAWGALRLSGTGTPAPPAPAAPARGALTAAAGALVLWWLPVALAWAAGADLLYEIGRFFSLLAVLTFGGAYAVLAWLADAAVGGFGWLSAAQMIDALGLAETTPGPLILVTEFVAILAGLQAGGVWLGLLAGAMCLWVTFAPCFLWIFAFAPFLDRITAQPRLQGALNGITAAVVGVIASLGLWFGGHVLFGGDGEGLGALDPFALVLTALGAALLLWRHWPLPAVLGTLAAAGLALGALG</sequence>
<dbReference type="PANTHER" id="PTHR33567:SF3">
    <property type="entry name" value="CHROMATE ION TRANSPORTER (EUROFUNG)"/>
    <property type="match status" value="1"/>
</dbReference>
<dbReference type="Proteomes" id="UP000035100">
    <property type="component" value="Unassembled WGS sequence"/>
</dbReference>
<evidence type="ECO:0000256" key="6">
    <source>
        <dbReference type="ARBA" id="ARBA00023136"/>
    </source>
</evidence>
<comment type="subcellular location">
    <subcellularLocation>
        <location evidence="1">Cell membrane</location>
        <topology evidence="1">Multi-pass membrane protein</topology>
    </subcellularLocation>
</comment>
<keyword evidence="4 7" id="KW-0812">Transmembrane</keyword>
<protein>
    <submittedName>
        <fullName evidence="8">Chromate transporter, chromate ion transporter (CHR) family</fullName>
    </submittedName>
</protein>
<feature type="transmembrane region" description="Helical" evidence="7">
    <location>
        <begin position="338"/>
        <end position="358"/>
    </location>
</feature>
<gene>
    <name evidence="8" type="ORF">Wenmar_01914</name>
</gene>
<keyword evidence="9" id="KW-1185">Reference proteome</keyword>
<comment type="caution">
    <text evidence="8">The sequence shown here is derived from an EMBL/GenBank/DDBJ whole genome shotgun (WGS) entry which is preliminary data.</text>
</comment>
<proteinExistence type="inferred from homology"/>
<feature type="transmembrane region" description="Helical" evidence="7">
    <location>
        <begin position="308"/>
        <end position="326"/>
    </location>
</feature>
<comment type="similarity">
    <text evidence="2">Belongs to the chromate ion transporter (CHR) (TC 2.A.51) family.</text>
</comment>
<dbReference type="eggNOG" id="COG2059">
    <property type="taxonomic scope" value="Bacteria"/>
</dbReference>
<reference evidence="8 9" key="1">
    <citation type="submission" date="2013-01" db="EMBL/GenBank/DDBJ databases">
        <authorList>
            <person name="Fiebig A."/>
            <person name="Goeker M."/>
            <person name="Klenk H.-P.P."/>
        </authorList>
    </citation>
    <scope>NUCLEOTIDE SEQUENCE [LARGE SCALE GENOMIC DNA]</scope>
    <source>
        <strain evidence="8 9">DSM 24838</strain>
    </source>
</reference>
<dbReference type="AlphaFoldDB" id="A0A0D0NML6"/>
<dbReference type="EMBL" id="AONG01000009">
    <property type="protein sequence ID" value="KIQ69550.1"/>
    <property type="molecule type" value="Genomic_DNA"/>
</dbReference>
<feature type="transmembrane region" description="Helical" evidence="7">
    <location>
        <begin position="395"/>
        <end position="412"/>
    </location>
</feature>
<feature type="transmembrane region" description="Helical" evidence="7">
    <location>
        <begin position="279"/>
        <end position="302"/>
    </location>
</feature>
<keyword evidence="3" id="KW-1003">Cell membrane</keyword>
<feature type="transmembrane region" description="Helical" evidence="7">
    <location>
        <begin position="147"/>
        <end position="178"/>
    </location>
</feature>
<dbReference type="PANTHER" id="PTHR33567">
    <property type="entry name" value="CHROMATE ION TRANSPORTER (EUROFUNG)"/>
    <property type="match status" value="1"/>
</dbReference>
<name>A0A0D0NML6_9RHOB</name>
<dbReference type="Pfam" id="PF02417">
    <property type="entry name" value="Chromate_transp"/>
    <property type="match status" value="2"/>
</dbReference>
<evidence type="ECO:0000256" key="1">
    <source>
        <dbReference type="ARBA" id="ARBA00004651"/>
    </source>
</evidence>
<feature type="transmembrane region" description="Helical" evidence="7">
    <location>
        <begin position="85"/>
        <end position="109"/>
    </location>
</feature>
<evidence type="ECO:0000313" key="9">
    <source>
        <dbReference type="Proteomes" id="UP000035100"/>
    </source>
</evidence>
<dbReference type="OrthoDB" id="8969999at2"/>
<feature type="transmembrane region" description="Helical" evidence="7">
    <location>
        <begin position="230"/>
        <end position="250"/>
    </location>
</feature>
<dbReference type="NCBIfam" id="TIGR00937">
    <property type="entry name" value="2A51"/>
    <property type="match status" value="1"/>
</dbReference>
<evidence type="ECO:0000256" key="2">
    <source>
        <dbReference type="ARBA" id="ARBA00005262"/>
    </source>
</evidence>
<keyword evidence="5 7" id="KW-1133">Transmembrane helix</keyword>